<comment type="subcellular location">
    <subcellularLocation>
        <location evidence="1">Nucleus</location>
    </subcellularLocation>
</comment>
<keyword evidence="5" id="KW-0269">Exonuclease</keyword>
<evidence type="ECO:0000256" key="7">
    <source>
        <dbReference type="SAM" id="MobiDB-lite"/>
    </source>
</evidence>
<evidence type="ECO:0000256" key="1">
    <source>
        <dbReference type="ARBA" id="ARBA00004123"/>
    </source>
</evidence>
<keyword evidence="4" id="KW-0378">Hydrolase</keyword>
<dbReference type="SMART" id="SM00479">
    <property type="entry name" value="EXOIII"/>
    <property type="match status" value="1"/>
</dbReference>
<dbReference type="OrthoDB" id="8191639at2759"/>
<evidence type="ECO:0000256" key="2">
    <source>
        <dbReference type="ARBA" id="ARBA00006357"/>
    </source>
</evidence>
<evidence type="ECO:0000256" key="6">
    <source>
        <dbReference type="ARBA" id="ARBA00023242"/>
    </source>
</evidence>
<protein>
    <submittedName>
        <fullName evidence="9">Rexo1 protein</fullName>
    </submittedName>
</protein>
<evidence type="ECO:0000256" key="5">
    <source>
        <dbReference type="ARBA" id="ARBA00022839"/>
    </source>
</evidence>
<dbReference type="PANTHER" id="PTHR12801:SF115">
    <property type="entry name" value="FI18136P1-RELATED"/>
    <property type="match status" value="1"/>
</dbReference>
<comment type="caution">
    <text evidence="9">The sequence shown here is derived from an EMBL/GenBank/DDBJ whole genome shotgun (WGS) entry which is preliminary data.</text>
</comment>
<dbReference type="Gene3D" id="3.30.420.10">
    <property type="entry name" value="Ribonuclease H-like superfamily/Ribonuclease H"/>
    <property type="match status" value="1"/>
</dbReference>
<gene>
    <name evidence="9" type="ORF">AG1IA_00606</name>
</gene>
<dbReference type="HOGENOM" id="CLU_022453_5_4_1"/>
<dbReference type="InterPro" id="IPR036397">
    <property type="entry name" value="RNaseH_sf"/>
</dbReference>
<dbReference type="OMA" id="YKNSCIT"/>
<feature type="region of interest" description="Disordered" evidence="7">
    <location>
        <begin position="96"/>
        <end position="186"/>
    </location>
</feature>
<dbReference type="GO" id="GO:0004527">
    <property type="term" value="F:exonuclease activity"/>
    <property type="evidence" value="ECO:0007669"/>
    <property type="project" value="UniProtKB-KW"/>
</dbReference>
<dbReference type="GO" id="GO:0003676">
    <property type="term" value="F:nucleic acid binding"/>
    <property type="evidence" value="ECO:0007669"/>
    <property type="project" value="InterPro"/>
</dbReference>
<keyword evidence="3" id="KW-0540">Nuclease</keyword>
<dbReference type="InterPro" id="IPR034922">
    <property type="entry name" value="REX1-like_exo"/>
</dbReference>
<dbReference type="InterPro" id="IPR047021">
    <property type="entry name" value="REXO1/3/4-like"/>
</dbReference>
<dbReference type="AlphaFoldDB" id="L8X8F8"/>
<reference evidence="9 10" key="1">
    <citation type="journal article" date="2013" name="Nat. Commun.">
        <title>The evolution and pathogenic mechanisms of the rice sheath blight pathogen.</title>
        <authorList>
            <person name="Zheng A."/>
            <person name="Lin R."/>
            <person name="Xu L."/>
            <person name="Qin P."/>
            <person name="Tang C."/>
            <person name="Ai P."/>
            <person name="Zhang D."/>
            <person name="Liu Y."/>
            <person name="Sun Z."/>
            <person name="Feng H."/>
            <person name="Wang Y."/>
            <person name="Chen Y."/>
            <person name="Liang X."/>
            <person name="Fu R."/>
            <person name="Li Q."/>
            <person name="Zhang J."/>
            <person name="Yu X."/>
            <person name="Xie Z."/>
            <person name="Ding L."/>
            <person name="Guan P."/>
            <person name="Tang J."/>
            <person name="Liang Y."/>
            <person name="Wang S."/>
            <person name="Deng Q."/>
            <person name="Li S."/>
            <person name="Zhu J."/>
            <person name="Wang L."/>
            <person name="Liu H."/>
            <person name="Li P."/>
        </authorList>
    </citation>
    <scope>NUCLEOTIDE SEQUENCE [LARGE SCALE GENOMIC DNA]</scope>
    <source>
        <strain evidence="10">AG-1 IA</strain>
    </source>
</reference>
<dbReference type="PANTHER" id="PTHR12801">
    <property type="entry name" value="RNA EXONUCLEASE REXO1 / RECO3 FAMILY MEMBER-RELATED"/>
    <property type="match status" value="1"/>
</dbReference>
<sequence length="608" mass="65763">MRCSGQLDCSSRTVSDFAASKKNEIRVISLLNSIECPDQRCNRNPCLFSHEPVQNLAVPVQASLVSSDSGGSTSLRKPIRSTIPSNAVAKALTAPAANNNTSGPSNPPVPTVQPLASTSTTRPTPSNSSAARAQTGRASANPQQPTLTKRPVEAPSHTASPSPPAKVPKIAPGPVRRAAPPSVTSLSPTGAPILNINAANTNVPLKERQRMATTFKTLYSDIPPGPRTATLAGEHAIAQEAEVYARSQRTTYKNVSILHPPSAYKSMTSVQNGAHAIGVIKKRPRPDRLNHPSVGTNGAIDARKAEAEAAKNSTLKRSQLQSALLSREQLTQWGYLVQVPEGPGGTRVSDEGRQATCERCQALFVVHAPQSEEERHSFERCAYHWGKPYVNRSGGIREMIHRCCGSPTGSAGCVVGAHVFKDPEDFGLLHARHPYSESSAFGNESPRSAILDVAALDCEMIYTTAGMSIARVSVIDGAGKCVYDKLIKLDPGVEVLDYNTRFSGIRSLEEAQLDLDGVRREICYRLENDMRALRMVHLNVVDTAILFPHQSGPPYRRALKDLARQHLGILIQNNVGENLGHSSLEDAVATLDLVKFWVRERRRIPSPR</sequence>
<organism evidence="9 10">
    <name type="scientific">Thanatephorus cucumeris (strain AG1-IA)</name>
    <name type="common">Rice sheath blight fungus</name>
    <name type="synonym">Rhizoctonia solani</name>
    <dbReference type="NCBI Taxonomy" id="983506"/>
    <lineage>
        <taxon>Eukaryota</taxon>
        <taxon>Fungi</taxon>
        <taxon>Dikarya</taxon>
        <taxon>Basidiomycota</taxon>
        <taxon>Agaricomycotina</taxon>
        <taxon>Agaricomycetes</taxon>
        <taxon>Cantharellales</taxon>
        <taxon>Ceratobasidiaceae</taxon>
        <taxon>Rhizoctonia</taxon>
        <taxon>Rhizoctonia solani AG-1</taxon>
    </lineage>
</organism>
<proteinExistence type="inferred from homology"/>
<dbReference type="STRING" id="983506.L8X8F8"/>
<feature type="domain" description="Exonuclease" evidence="8">
    <location>
        <begin position="452"/>
        <end position="603"/>
    </location>
</feature>
<accession>L8X8F8</accession>
<evidence type="ECO:0000256" key="3">
    <source>
        <dbReference type="ARBA" id="ARBA00022722"/>
    </source>
</evidence>
<evidence type="ECO:0000256" key="4">
    <source>
        <dbReference type="ARBA" id="ARBA00022801"/>
    </source>
</evidence>
<dbReference type="GO" id="GO:0005634">
    <property type="term" value="C:nucleus"/>
    <property type="evidence" value="ECO:0007669"/>
    <property type="project" value="UniProtKB-SubCell"/>
</dbReference>
<dbReference type="InterPro" id="IPR012337">
    <property type="entry name" value="RNaseH-like_sf"/>
</dbReference>
<dbReference type="SUPFAM" id="SSF53098">
    <property type="entry name" value="Ribonuclease H-like"/>
    <property type="match status" value="1"/>
</dbReference>
<evidence type="ECO:0000313" key="10">
    <source>
        <dbReference type="Proteomes" id="UP000011668"/>
    </source>
</evidence>
<evidence type="ECO:0000259" key="8">
    <source>
        <dbReference type="SMART" id="SM00479"/>
    </source>
</evidence>
<dbReference type="EMBL" id="AFRT01000091">
    <property type="protein sequence ID" value="ELU45372.1"/>
    <property type="molecule type" value="Genomic_DNA"/>
</dbReference>
<name>L8X8F8_THACA</name>
<feature type="compositionally biased region" description="Low complexity" evidence="7">
    <location>
        <begin position="114"/>
        <end position="131"/>
    </location>
</feature>
<comment type="similarity">
    <text evidence="2">Belongs to the REXO1/REXO3 family.</text>
</comment>
<keyword evidence="6" id="KW-0539">Nucleus</keyword>
<feature type="compositionally biased region" description="Polar residues" evidence="7">
    <location>
        <begin position="136"/>
        <end position="147"/>
    </location>
</feature>
<dbReference type="Proteomes" id="UP000011668">
    <property type="component" value="Unassembled WGS sequence"/>
</dbReference>
<dbReference type="InterPro" id="IPR013520">
    <property type="entry name" value="Ribonucl_H"/>
</dbReference>
<evidence type="ECO:0000313" key="9">
    <source>
        <dbReference type="EMBL" id="ELU45372.1"/>
    </source>
</evidence>
<dbReference type="CDD" id="cd06145">
    <property type="entry name" value="REX1_like"/>
    <property type="match status" value="1"/>
</dbReference>
<keyword evidence="10" id="KW-1185">Reference proteome</keyword>